<reference evidence="2" key="1">
    <citation type="journal article" date="2015" name="Nature">
        <title>Complex archaea that bridge the gap between prokaryotes and eukaryotes.</title>
        <authorList>
            <person name="Spang A."/>
            <person name="Saw J.H."/>
            <person name="Jorgensen S.L."/>
            <person name="Zaremba-Niedzwiedzka K."/>
            <person name="Martijn J."/>
            <person name="Lind A.E."/>
            <person name="van Eijk R."/>
            <person name="Schleper C."/>
            <person name="Guy L."/>
            <person name="Ettema T.J."/>
        </authorList>
    </citation>
    <scope>NUCLEOTIDE SEQUENCE</scope>
</reference>
<protein>
    <submittedName>
        <fullName evidence="2">Uncharacterized protein</fullName>
    </submittedName>
</protein>
<accession>A0A0F9RBV2</accession>
<comment type="caution">
    <text evidence="2">The sequence shown here is derived from an EMBL/GenBank/DDBJ whole genome shotgun (WGS) entry which is preliminary data.</text>
</comment>
<evidence type="ECO:0000256" key="1">
    <source>
        <dbReference type="SAM" id="Phobius"/>
    </source>
</evidence>
<name>A0A0F9RBV2_9ZZZZ</name>
<keyword evidence="1" id="KW-1133">Transmembrane helix</keyword>
<dbReference type="AlphaFoldDB" id="A0A0F9RBV2"/>
<dbReference type="EMBL" id="LAZR01000945">
    <property type="protein sequence ID" value="KKN54040.1"/>
    <property type="molecule type" value="Genomic_DNA"/>
</dbReference>
<organism evidence="2">
    <name type="scientific">marine sediment metagenome</name>
    <dbReference type="NCBI Taxonomy" id="412755"/>
    <lineage>
        <taxon>unclassified sequences</taxon>
        <taxon>metagenomes</taxon>
        <taxon>ecological metagenomes</taxon>
    </lineage>
</organism>
<keyword evidence="1" id="KW-0812">Transmembrane</keyword>
<keyword evidence="1" id="KW-0472">Membrane</keyword>
<evidence type="ECO:0000313" key="2">
    <source>
        <dbReference type="EMBL" id="KKN54040.1"/>
    </source>
</evidence>
<gene>
    <name evidence="2" type="ORF">LCGC14_0596190</name>
</gene>
<feature type="transmembrane region" description="Helical" evidence="1">
    <location>
        <begin position="75"/>
        <end position="96"/>
    </location>
</feature>
<sequence length="141" mass="15875">MIAWSNLSEISKNCFPQPLLSDISCKSEVGAKRIIRFSILAKFSLFNLLIWFSNSLTTSSLVSNRERKISVSGDLIIFLIISNILITATIFSLMIYKTSDGCFHEKFLKRKGRSPKKNKIYSKPTTFNGARGGVRRYLTAG</sequence>
<feature type="transmembrane region" description="Helical" evidence="1">
    <location>
        <begin position="34"/>
        <end position="55"/>
    </location>
</feature>
<proteinExistence type="predicted"/>